<dbReference type="PANTHER" id="PTHR43724:SF1">
    <property type="entry name" value="PYRUVATE SYNTHASE SUBUNIT PORD"/>
    <property type="match status" value="1"/>
</dbReference>
<evidence type="ECO:0000313" key="16">
    <source>
        <dbReference type="Proteomes" id="UP000199519"/>
    </source>
</evidence>
<reference evidence="13 18" key="3">
    <citation type="submission" date="2019-03" db="EMBL/GenBank/DDBJ databases">
        <title>Subsurface microbial communities from deep shales in Ohio and West Virginia, USA.</title>
        <authorList>
            <person name="Wrighton K."/>
        </authorList>
    </citation>
    <scope>NUCLEOTIDE SEQUENCE [LARGE SCALE GENOMIC DNA]</scope>
    <source>
        <strain evidence="13 18">DSMZ 11287</strain>
        <strain evidence="8 17">MSL28</strain>
    </source>
</reference>
<evidence type="ECO:0000256" key="1">
    <source>
        <dbReference type="ARBA" id="ARBA00001966"/>
    </source>
</evidence>
<gene>
    <name evidence="13" type="ORF">C7954_10684</name>
    <name evidence="8" type="ORF">C8C78_12222</name>
    <name evidence="9" type="ORF">C8C78_12228</name>
    <name evidence="10" type="ORF">SAMN04488598_1212</name>
    <name evidence="12" type="ORF">SAMN04515652_1212</name>
    <name evidence="11" type="ORF">SAMN04515654_1312</name>
</gene>
<accession>A0A1M7MYQ2</accession>
<keyword evidence="16" id="KW-1185">Reference proteome</keyword>
<dbReference type="InterPro" id="IPR017900">
    <property type="entry name" value="4Fe4S_Fe_S_CS"/>
</dbReference>
<evidence type="ECO:0000259" key="7">
    <source>
        <dbReference type="PROSITE" id="PS51379"/>
    </source>
</evidence>
<dbReference type="EMBL" id="FOHG01000021">
    <property type="protein sequence ID" value="SET05522.1"/>
    <property type="molecule type" value="Genomic_DNA"/>
</dbReference>
<dbReference type="Proteomes" id="UP000295472">
    <property type="component" value="Unassembled WGS sequence"/>
</dbReference>
<evidence type="ECO:0000313" key="9">
    <source>
        <dbReference type="EMBL" id="PXV63670.1"/>
    </source>
</evidence>
<dbReference type="Proteomes" id="UP000198945">
    <property type="component" value="Unassembled WGS sequence"/>
</dbReference>
<dbReference type="PANTHER" id="PTHR43724">
    <property type="entry name" value="PYRUVATE SYNTHASE SUBUNIT PORD"/>
    <property type="match status" value="1"/>
</dbReference>
<dbReference type="STRING" id="54121.SAMN04515653_12924"/>
<feature type="domain" description="4Fe-4S ferredoxin-type" evidence="7">
    <location>
        <begin position="67"/>
        <end position="96"/>
    </location>
</feature>
<dbReference type="Proteomes" id="UP000247389">
    <property type="component" value="Unassembled WGS sequence"/>
</dbReference>
<keyword evidence="2" id="KW-0004">4Fe-4S</keyword>
<evidence type="ECO:0000256" key="4">
    <source>
        <dbReference type="ARBA" id="ARBA00022737"/>
    </source>
</evidence>
<keyword evidence="3" id="KW-0479">Metal-binding</keyword>
<comment type="cofactor">
    <cofactor evidence="1">
        <name>[4Fe-4S] cluster</name>
        <dbReference type="ChEBI" id="CHEBI:49883"/>
    </cofactor>
</comment>
<keyword evidence="6" id="KW-0411">Iron-sulfur</keyword>
<dbReference type="EMBL" id="QICM01000022">
    <property type="protein sequence ID" value="PXV63670.1"/>
    <property type="molecule type" value="Genomic_DNA"/>
</dbReference>
<evidence type="ECO:0000256" key="5">
    <source>
        <dbReference type="ARBA" id="ARBA00023004"/>
    </source>
</evidence>
<dbReference type="PROSITE" id="PS51379">
    <property type="entry name" value="4FE4S_FER_2"/>
    <property type="match status" value="2"/>
</dbReference>
<dbReference type="InterPro" id="IPR017896">
    <property type="entry name" value="4Fe4S_Fe-S-bd"/>
</dbReference>
<dbReference type="EMBL" id="QICM01000022">
    <property type="protein sequence ID" value="PXV63664.1"/>
    <property type="molecule type" value="Genomic_DNA"/>
</dbReference>
<protein>
    <submittedName>
        <fullName evidence="13">Pyruvate ferredoxin oxidoreductase delta subunit</fullName>
    </submittedName>
</protein>
<organism evidence="13 18">
    <name type="scientific">Halanaerobium congolense</name>
    <dbReference type="NCBI Taxonomy" id="54121"/>
    <lineage>
        <taxon>Bacteria</taxon>
        <taxon>Bacillati</taxon>
        <taxon>Bacillota</taxon>
        <taxon>Clostridia</taxon>
        <taxon>Halanaerobiales</taxon>
        <taxon>Halanaerobiaceae</taxon>
        <taxon>Halanaerobium</taxon>
    </lineage>
</organism>
<evidence type="ECO:0000313" key="13">
    <source>
        <dbReference type="EMBL" id="TDX46440.1"/>
    </source>
</evidence>
<keyword evidence="13" id="KW-0670">Pyruvate</keyword>
<evidence type="ECO:0000313" key="14">
    <source>
        <dbReference type="Proteomes" id="UP000198612"/>
    </source>
</evidence>
<dbReference type="NCBIfam" id="TIGR02179">
    <property type="entry name" value="PorD_KorD"/>
    <property type="match status" value="1"/>
</dbReference>
<reference evidence="11 15" key="1">
    <citation type="submission" date="2016-10" db="EMBL/GenBank/DDBJ databases">
        <authorList>
            <person name="de Groot N.N."/>
        </authorList>
    </citation>
    <scope>NUCLEOTIDE SEQUENCE [LARGE SCALE GENOMIC DNA]</scope>
    <source>
        <strain evidence="11 15">WG7</strain>
    </source>
</reference>
<dbReference type="AlphaFoldDB" id="A0A1M7MYQ2"/>
<dbReference type="GO" id="GO:0051539">
    <property type="term" value="F:4 iron, 4 sulfur cluster binding"/>
    <property type="evidence" value="ECO:0007669"/>
    <property type="project" value="UniProtKB-KW"/>
</dbReference>
<dbReference type="Proteomes" id="UP000199519">
    <property type="component" value="Unassembled WGS sequence"/>
</dbReference>
<dbReference type="InterPro" id="IPR011898">
    <property type="entry name" value="PorD_KorD"/>
</dbReference>
<dbReference type="EMBL" id="SOEF01000006">
    <property type="protein sequence ID" value="TDX46440.1"/>
    <property type="molecule type" value="Genomic_DNA"/>
</dbReference>
<dbReference type="EMBL" id="FNBJ01000021">
    <property type="protein sequence ID" value="SDF71404.1"/>
    <property type="molecule type" value="Genomic_DNA"/>
</dbReference>
<evidence type="ECO:0000313" key="10">
    <source>
        <dbReference type="EMBL" id="SDF71404.1"/>
    </source>
</evidence>
<evidence type="ECO:0000313" key="15">
    <source>
        <dbReference type="Proteomes" id="UP000198945"/>
    </source>
</evidence>
<dbReference type="Gene3D" id="3.30.70.20">
    <property type="match status" value="1"/>
</dbReference>
<keyword evidence="5" id="KW-0408">Iron</keyword>
<dbReference type="RefSeq" id="WP_073159406.1">
    <property type="nucleotide sequence ID" value="NZ_FNBJ01000021.1"/>
</dbReference>
<dbReference type="GO" id="GO:0016625">
    <property type="term" value="F:oxidoreductase activity, acting on the aldehyde or oxo group of donors, iron-sulfur protein as acceptor"/>
    <property type="evidence" value="ECO:0007669"/>
    <property type="project" value="InterPro"/>
</dbReference>
<dbReference type="Proteomes" id="UP000198612">
    <property type="component" value="Unassembled WGS sequence"/>
</dbReference>
<proteinExistence type="predicted"/>
<evidence type="ECO:0000313" key="17">
    <source>
        <dbReference type="Proteomes" id="UP000247389"/>
    </source>
</evidence>
<dbReference type="EMBL" id="FNEH01000031">
    <property type="protein sequence ID" value="SDJ15897.1"/>
    <property type="molecule type" value="Genomic_DNA"/>
</dbReference>
<dbReference type="Pfam" id="PF14697">
    <property type="entry name" value="Fer4_21"/>
    <property type="match status" value="1"/>
</dbReference>
<evidence type="ECO:0000313" key="11">
    <source>
        <dbReference type="EMBL" id="SDJ15897.1"/>
    </source>
</evidence>
<evidence type="ECO:0000313" key="8">
    <source>
        <dbReference type="EMBL" id="PXV63664.1"/>
    </source>
</evidence>
<evidence type="ECO:0000313" key="18">
    <source>
        <dbReference type="Proteomes" id="UP000295472"/>
    </source>
</evidence>
<sequence length="100" mass="11129">MAKEINETMNWKELTPGGTIYTAGNAENFNTGDWRVNKPIFKEDKCIQCLLCAPVCPDTSIPVKDGKRLEFDYDHCKGCAICAEVCPVDAIEMIPEGQDE</sequence>
<dbReference type="GeneID" id="57012155"/>
<evidence type="ECO:0000256" key="2">
    <source>
        <dbReference type="ARBA" id="ARBA00022485"/>
    </source>
</evidence>
<dbReference type="SUPFAM" id="SSF54862">
    <property type="entry name" value="4Fe-4S ferredoxins"/>
    <property type="match status" value="1"/>
</dbReference>
<name>A0A1M7MYQ2_9FIRM</name>
<dbReference type="GO" id="GO:0046872">
    <property type="term" value="F:metal ion binding"/>
    <property type="evidence" value="ECO:0007669"/>
    <property type="project" value="UniProtKB-KW"/>
</dbReference>
<evidence type="ECO:0000256" key="6">
    <source>
        <dbReference type="ARBA" id="ARBA00023014"/>
    </source>
</evidence>
<feature type="domain" description="4Fe-4S ferredoxin-type" evidence="7">
    <location>
        <begin position="37"/>
        <end position="66"/>
    </location>
</feature>
<reference evidence="14 16" key="2">
    <citation type="submission" date="2016-10" db="EMBL/GenBank/DDBJ databases">
        <authorList>
            <person name="Varghese N."/>
            <person name="Submissions S."/>
        </authorList>
    </citation>
    <scope>NUCLEOTIDE SEQUENCE [LARGE SCALE GENOMIC DNA]</scope>
    <source>
        <strain evidence="10 16">WG2</strain>
        <strain evidence="12 14">WG5</strain>
    </source>
</reference>
<dbReference type="OrthoDB" id="9794954at2"/>
<evidence type="ECO:0000313" key="12">
    <source>
        <dbReference type="EMBL" id="SET05522.1"/>
    </source>
</evidence>
<dbReference type="PROSITE" id="PS00198">
    <property type="entry name" value="4FE4S_FER_1"/>
    <property type="match status" value="1"/>
</dbReference>
<evidence type="ECO:0000256" key="3">
    <source>
        <dbReference type="ARBA" id="ARBA00022723"/>
    </source>
</evidence>
<keyword evidence="4" id="KW-0677">Repeat</keyword>